<evidence type="ECO:0000313" key="2">
    <source>
        <dbReference type="Proteomes" id="UP000494256"/>
    </source>
</evidence>
<dbReference type="EMBL" id="CADEBD010000312">
    <property type="protein sequence ID" value="CAB3242267.1"/>
    <property type="molecule type" value="Genomic_DNA"/>
</dbReference>
<gene>
    <name evidence="1" type="ORF">APLA_LOCUS9881</name>
</gene>
<reference evidence="1 2" key="1">
    <citation type="submission" date="2020-04" db="EMBL/GenBank/DDBJ databases">
        <authorList>
            <person name="Wallbank WR R."/>
            <person name="Pardo Diaz C."/>
            <person name="Kozak K."/>
            <person name="Martin S."/>
            <person name="Jiggins C."/>
            <person name="Moest M."/>
            <person name="Warren A I."/>
            <person name="Byers J.R.P. K."/>
            <person name="Montejo-Kovacevich G."/>
            <person name="Yen C E."/>
        </authorList>
    </citation>
    <scope>NUCLEOTIDE SEQUENCE [LARGE SCALE GENOMIC DNA]</scope>
</reference>
<dbReference type="Proteomes" id="UP000494256">
    <property type="component" value="Unassembled WGS sequence"/>
</dbReference>
<proteinExistence type="predicted"/>
<organism evidence="1 2">
    <name type="scientific">Arctia plantaginis</name>
    <name type="common">Wood tiger moth</name>
    <name type="synonym">Phalaena plantaginis</name>
    <dbReference type="NCBI Taxonomy" id="874455"/>
    <lineage>
        <taxon>Eukaryota</taxon>
        <taxon>Metazoa</taxon>
        <taxon>Ecdysozoa</taxon>
        <taxon>Arthropoda</taxon>
        <taxon>Hexapoda</taxon>
        <taxon>Insecta</taxon>
        <taxon>Pterygota</taxon>
        <taxon>Neoptera</taxon>
        <taxon>Endopterygota</taxon>
        <taxon>Lepidoptera</taxon>
        <taxon>Glossata</taxon>
        <taxon>Ditrysia</taxon>
        <taxon>Noctuoidea</taxon>
        <taxon>Erebidae</taxon>
        <taxon>Arctiinae</taxon>
        <taxon>Arctia</taxon>
    </lineage>
</organism>
<comment type="caution">
    <text evidence="1">The sequence shown here is derived from an EMBL/GenBank/DDBJ whole genome shotgun (WGS) entry which is preliminary data.</text>
</comment>
<dbReference type="AlphaFoldDB" id="A0A8S1ABV7"/>
<name>A0A8S1ABV7_ARCPL</name>
<accession>A0A8S1ABV7</accession>
<evidence type="ECO:0000313" key="1">
    <source>
        <dbReference type="EMBL" id="CAB3242267.1"/>
    </source>
</evidence>
<sequence length="89" mass="10075">MLLALCEKLGPILRKPVRSTDLFVEKKILTALSFYGTGSYQRPVGDISAHSMAQQTVSSRKEIKHELDFTKSLTYLVFWSALIAHKLHL</sequence>
<protein>
    <submittedName>
        <fullName evidence="1">Uncharacterized protein</fullName>
    </submittedName>
</protein>
<dbReference type="OrthoDB" id="25308at2759"/>